<dbReference type="EMBL" id="ML179149">
    <property type="protein sequence ID" value="THU97788.1"/>
    <property type="molecule type" value="Genomic_DNA"/>
</dbReference>
<sequence length="242" mass="26264">MTDPTSSRLDQLLSAFKSIPFIKRNEKHHRFVPLADRQVSSSDITAKETAEPIGSSNSVSIPQNESTMVASSQTVITTQRPRTTSDVTLIDMNVEAAGNIINAQSKPSPLSHDYESHLRVHPSHTNDQSLYHPNPTNSLHHSLFRIRTTASNAPPYASANSVTDHDSASSSMQAEDGRIVSSADLAKLDPKPNDPIDSALVSGLHPPSFHHLPSSNSEADPLRLSNGRFSSWSSVPSYHTNA</sequence>
<protein>
    <submittedName>
        <fullName evidence="2">Uncharacterized protein</fullName>
    </submittedName>
</protein>
<keyword evidence="4" id="KW-1185">Reference proteome</keyword>
<organism evidence="2 4">
    <name type="scientific">Dendrothele bispora (strain CBS 962.96)</name>
    <dbReference type="NCBI Taxonomy" id="1314807"/>
    <lineage>
        <taxon>Eukaryota</taxon>
        <taxon>Fungi</taxon>
        <taxon>Dikarya</taxon>
        <taxon>Basidiomycota</taxon>
        <taxon>Agaricomycotina</taxon>
        <taxon>Agaricomycetes</taxon>
        <taxon>Agaricomycetidae</taxon>
        <taxon>Agaricales</taxon>
        <taxon>Agaricales incertae sedis</taxon>
        <taxon>Dendrothele</taxon>
    </lineage>
</organism>
<feature type="region of interest" description="Disordered" evidence="1">
    <location>
        <begin position="42"/>
        <end position="82"/>
    </location>
</feature>
<dbReference type="Proteomes" id="UP000297245">
    <property type="component" value="Unassembled WGS sequence"/>
</dbReference>
<feature type="region of interest" description="Disordered" evidence="1">
    <location>
        <begin position="155"/>
        <end position="221"/>
    </location>
</feature>
<dbReference type="AlphaFoldDB" id="A0A4V4HBT5"/>
<evidence type="ECO:0000313" key="3">
    <source>
        <dbReference type="EMBL" id="THU97788.1"/>
    </source>
</evidence>
<accession>A0A4V4HBT5</accession>
<reference evidence="2 4" key="1">
    <citation type="journal article" date="2019" name="Nat. Ecol. Evol.">
        <title>Megaphylogeny resolves global patterns of mushroom evolution.</title>
        <authorList>
            <person name="Varga T."/>
            <person name="Krizsan K."/>
            <person name="Foldi C."/>
            <person name="Dima B."/>
            <person name="Sanchez-Garcia M."/>
            <person name="Sanchez-Ramirez S."/>
            <person name="Szollosi G.J."/>
            <person name="Szarkandi J.G."/>
            <person name="Papp V."/>
            <person name="Albert L."/>
            <person name="Andreopoulos W."/>
            <person name="Angelini C."/>
            <person name="Antonin V."/>
            <person name="Barry K.W."/>
            <person name="Bougher N.L."/>
            <person name="Buchanan P."/>
            <person name="Buyck B."/>
            <person name="Bense V."/>
            <person name="Catcheside P."/>
            <person name="Chovatia M."/>
            <person name="Cooper J."/>
            <person name="Damon W."/>
            <person name="Desjardin D."/>
            <person name="Finy P."/>
            <person name="Geml J."/>
            <person name="Haridas S."/>
            <person name="Hughes K."/>
            <person name="Justo A."/>
            <person name="Karasinski D."/>
            <person name="Kautmanova I."/>
            <person name="Kiss B."/>
            <person name="Kocsube S."/>
            <person name="Kotiranta H."/>
            <person name="LaButti K.M."/>
            <person name="Lechner B.E."/>
            <person name="Liimatainen K."/>
            <person name="Lipzen A."/>
            <person name="Lukacs Z."/>
            <person name="Mihaltcheva S."/>
            <person name="Morgado L.N."/>
            <person name="Niskanen T."/>
            <person name="Noordeloos M.E."/>
            <person name="Ohm R.A."/>
            <person name="Ortiz-Santana B."/>
            <person name="Ovrebo C."/>
            <person name="Racz N."/>
            <person name="Riley R."/>
            <person name="Savchenko A."/>
            <person name="Shiryaev A."/>
            <person name="Soop K."/>
            <person name="Spirin V."/>
            <person name="Szebenyi C."/>
            <person name="Tomsovsky M."/>
            <person name="Tulloss R.E."/>
            <person name="Uehling J."/>
            <person name="Grigoriev I.V."/>
            <person name="Vagvolgyi C."/>
            <person name="Papp T."/>
            <person name="Martin F.M."/>
            <person name="Miettinen O."/>
            <person name="Hibbett D.S."/>
            <person name="Nagy L.G."/>
        </authorList>
    </citation>
    <scope>NUCLEOTIDE SEQUENCE [LARGE SCALE GENOMIC DNA]</scope>
    <source>
        <strain evidence="2 4">CBS 962.96</strain>
    </source>
</reference>
<evidence type="ECO:0000313" key="4">
    <source>
        <dbReference type="Proteomes" id="UP000297245"/>
    </source>
</evidence>
<dbReference type="EMBL" id="ML179895">
    <property type="protein sequence ID" value="THU80535.1"/>
    <property type="molecule type" value="Genomic_DNA"/>
</dbReference>
<proteinExistence type="predicted"/>
<evidence type="ECO:0000256" key="1">
    <source>
        <dbReference type="SAM" id="MobiDB-lite"/>
    </source>
</evidence>
<gene>
    <name evidence="2" type="ORF">K435DRAFT_497052</name>
    <name evidence="3" type="ORF">K435DRAFT_55331</name>
</gene>
<feature type="compositionally biased region" description="Polar residues" evidence="1">
    <location>
        <begin position="123"/>
        <end position="138"/>
    </location>
</feature>
<feature type="region of interest" description="Disordered" evidence="1">
    <location>
        <begin position="103"/>
        <end position="138"/>
    </location>
</feature>
<name>A0A4V4HBT5_DENBC</name>
<evidence type="ECO:0000313" key="2">
    <source>
        <dbReference type="EMBL" id="THU80535.1"/>
    </source>
</evidence>
<feature type="compositionally biased region" description="Polar residues" evidence="1">
    <location>
        <begin position="54"/>
        <end position="82"/>
    </location>
</feature>